<evidence type="ECO:0000313" key="2">
    <source>
        <dbReference type="Proteomes" id="UP000501452"/>
    </source>
</evidence>
<dbReference type="Proteomes" id="UP000501452">
    <property type="component" value="Chromosome"/>
</dbReference>
<dbReference type="KEGG" id="rub:GBA63_09370"/>
<name>A0A6G8Q8N5_9ACTN</name>
<sequence length="129" mass="14956">MVTREDEHYLESARETLDFLRHRLSDKERQRGLSDGRYRIEVDSVKLEDRDDGKAIVVMFRAEERPGCLFGFEMDAVEPLEEDNPDDDRRVFSDPREWGAVVLTNLDETLSAINLGLPEDCARQAVNWV</sequence>
<dbReference type="EMBL" id="CP045119">
    <property type="protein sequence ID" value="QIN82836.1"/>
    <property type="molecule type" value="Genomic_DNA"/>
</dbReference>
<organism evidence="1 2">
    <name type="scientific">Rubrobacter tropicus</name>
    <dbReference type="NCBI Taxonomy" id="2653851"/>
    <lineage>
        <taxon>Bacteria</taxon>
        <taxon>Bacillati</taxon>
        <taxon>Actinomycetota</taxon>
        <taxon>Rubrobacteria</taxon>
        <taxon>Rubrobacterales</taxon>
        <taxon>Rubrobacteraceae</taxon>
        <taxon>Rubrobacter</taxon>
    </lineage>
</organism>
<evidence type="ECO:0000313" key="1">
    <source>
        <dbReference type="EMBL" id="QIN82836.1"/>
    </source>
</evidence>
<dbReference type="RefSeq" id="WP_166175542.1">
    <property type="nucleotide sequence ID" value="NZ_CP045119.1"/>
</dbReference>
<proteinExistence type="predicted"/>
<gene>
    <name evidence="1" type="ORF">GBA63_09370</name>
</gene>
<protein>
    <submittedName>
        <fullName evidence="1">Uncharacterized protein</fullName>
    </submittedName>
</protein>
<reference evidence="1 2" key="1">
    <citation type="submission" date="2019-10" db="EMBL/GenBank/DDBJ databases">
        <title>Rubrobacter sp nov SCSIO 52090 isolated from a deep-sea sediment in the South China Sea.</title>
        <authorList>
            <person name="Chen R.W."/>
        </authorList>
    </citation>
    <scope>NUCLEOTIDE SEQUENCE [LARGE SCALE GENOMIC DNA]</scope>
    <source>
        <strain evidence="1 2">SCSIO 52909</strain>
    </source>
</reference>
<keyword evidence="2" id="KW-1185">Reference proteome</keyword>
<dbReference type="AlphaFoldDB" id="A0A6G8Q8N5"/>
<accession>A0A6G8Q8N5</accession>